<keyword evidence="1" id="KW-0812">Transmembrane</keyword>
<dbReference type="Proteomes" id="UP001209229">
    <property type="component" value="Unassembled WGS sequence"/>
</dbReference>
<evidence type="ECO:0000313" key="2">
    <source>
        <dbReference type="EMBL" id="MCW3787184.1"/>
    </source>
</evidence>
<proteinExistence type="predicted"/>
<comment type="caution">
    <text evidence="2">The sequence shown here is derived from an EMBL/GenBank/DDBJ whole genome shotgun (WGS) entry which is preliminary data.</text>
</comment>
<name>A0AAE3M4W5_9BACT</name>
<evidence type="ECO:0000256" key="1">
    <source>
        <dbReference type="SAM" id="Phobius"/>
    </source>
</evidence>
<keyword evidence="1" id="KW-1133">Transmembrane helix</keyword>
<dbReference type="RefSeq" id="WP_301190749.1">
    <property type="nucleotide sequence ID" value="NZ_JAPDPJ010000025.1"/>
</dbReference>
<dbReference type="EMBL" id="JAPDPJ010000025">
    <property type="protein sequence ID" value="MCW3787184.1"/>
    <property type="molecule type" value="Genomic_DNA"/>
</dbReference>
<feature type="transmembrane region" description="Helical" evidence="1">
    <location>
        <begin position="12"/>
        <end position="35"/>
    </location>
</feature>
<keyword evidence="1" id="KW-0472">Membrane</keyword>
<evidence type="ECO:0000313" key="3">
    <source>
        <dbReference type="Proteomes" id="UP001209229"/>
    </source>
</evidence>
<feature type="transmembrane region" description="Helical" evidence="1">
    <location>
        <begin position="41"/>
        <end position="62"/>
    </location>
</feature>
<organism evidence="2 3">
    <name type="scientific">Plebeiibacterium sediminum</name>
    <dbReference type="NCBI Taxonomy" id="2992112"/>
    <lineage>
        <taxon>Bacteria</taxon>
        <taxon>Pseudomonadati</taxon>
        <taxon>Bacteroidota</taxon>
        <taxon>Bacteroidia</taxon>
        <taxon>Marinilabiliales</taxon>
        <taxon>Marinilabiliaceae</taxon>
        <taxon>Plebeiibacterium</taxon>
    </lineage>
</organism>
<accession>A0AAE3M4W5</accession>
<gene>
    <name evidence="2" type="ORF">OM075_11935</name>
</gene>
<reference evidence="2" key="1">
    <citation type="submission" date="2022-10" db="EMBL/GenBank/DDBJ databases">
        <authorList>
            <person name="Yu W.X."/>
        </authorList>
    </citation>
    <scope>NUCLEOTIDE SEQUENCE</scope>
    <source>
        <strain evidence="2">AAT</strain>
    </source>
</reference>
<keyword evidence="3" id="KW-1185">Reference proteome</keyword>
<protein>
    <submittedName>
        <fullName evidence="2">Uncharacterized protein</fullName>
    </submittedName>
</protein>
<sequence length="149" mass="17267">MDNRKTAGSIQLLLTLIALLFLAAFICSQVVPVMMTPEIKWGSGILTALAFYYFMTGGFYYIELNNADDHLEVKFYNTFPFNRSFKMYKIPISAFIKYETTGSKFYKRKLFLYQMSANQMAKYPPIYISALSKKDEANMAQFFKNLKSK</sequence>
<dbReference type="AlphaFoldDB" id="A0AAE3M4W5"/>